<organism evidence="2 3">
    <name type="scientific">Agathobacter ruminis</name>
    <dbReference type="NCBI Taxonomy" id="1712665"/>
    <lineage>
        <taxon>Bacteria</taxon>
        <taxon>Bacillati</taxon>
        <taxon>Bacillota</taxon>
        <taxon>Clostridia</taxon>
        <taxon>Lachnospirales</taxon>
        <taxon>Lachnospiraceae</taxon>
        <taxon>Agathobacter</taxon>
    </lineage>
</organism>
<accession>A0A2G3E3U7</accession>
<comment type="caution">
    <text evidence="2">The sequence shown here is derived from an EMBL/GenBank/DDBJ whole genome shotgun (WGS) entry which is preliminary data.</text>
</comment>
<dbReference type="Proteomes" id="UP000224563">
    <property type="component" value="Unassembled WGS sequence"/>
</dbReference>
<reference evidence="2 3" key="1">
    <citation type="submission" date="2017-10" db="EMBL/GenBank/DDBJ databases">
        <title>Resolving the taxonomy of Roseburia spp., Eubacterium rectale and Agathobacter spp. through phylogenomic analysis.</title>
        <authorList>
            <person name="Sheridan P.O."/>
            <person name="Walker A.W."/>
            <person name="Duncan S.H."/>
            <person name="Scott K.P."/>
            <person name="Toole P.W.O."/>
            <person name="Luis P."/>
            <person name="Flint H.J."/>
        </authorList>
    </citation>
    <scope>NUCLEOTIDE SEQUENCE [LARGE SCALE GENOMIC DNA]</scope>
    <source>
        <strain evidence="2 3">JK623</strain>
    </source>
</reference>
<keyword evidence="1" id="KW-0472">Membrane</keyword>
<feature type="transmembrane region" description="Helical" evidence="1">
    <location>
        <begin position="38"/>
        <end position="55"/>
    </location>
</feature>
<feature type="transmembrane region" description="Helical" evidence="1">
    <location>
        <begin position="270"/>
        <end position="293"/>
    </location>
</feature>
<dbReference type="EMBL" id="PDYG01000029">
    <property type="protein sequence ID" value="PHU37825.1"/>
    <property type="molecule type" value="Genomic_DNA"/>
</dbReference>
<keyword evidence="3" id="KW-1185">Reference proteome</keyword>
<dbReference type="RefSeq" id="WP_099385991.1">
    <property type="nucleotide sequence ID" value="NZ_JANSWH010000011.1"/>
</dbReference>
<evidence type="ECO:0000256" key="1">
    <source>
        <dbReference type="SAM" id="Phobius"/>
    </source>
</evidence>
<reference evidence="2 3" key="2">
    <citation type="submission" date="2017-10" db="EMBL/GenBank/DDBJ databases">
        <authorList>
            <person name="Banno H."/>
            <person name="Chua N.-H."/>
        </authorList>
    </citation>
    <scope>NUCLEOTIDE SEQUENCE [LARGE SCALE GENOMIC DNA]</scope>
    <source>
        <strain evidence="2 3">JK623</strain>
    </source>
</reference>
<evidence type="ECO:0000313" key="2">
    <source>
        <dbReference type="EMBL" id="PHU37825.1"/>
    </source>
</evidence>
<evidence type="ECO:0000313" key="3">
    <source>
        <dbReference type="Proteomes" id="UP000224563"/>
    </source>
</evidence>
<feature type="transmembrane region" description="Helical" evidence="1">
    <location>
        <begin position="88"/>
        <end position="110"/>
    </location>
</feature>
<feature type="transmembrane region" description="Helical" evidence="1">
    <location>
        <begin position="159"/>
        <end position="185"/>
    </location>
</feature>
<feature type="transmembrane region" description="Helical" evidence="1">
    <location>
        <begin position="12"/>
        <end position="32"/>
    </location>
</feature>
<keyword evidence="1" id="KW-1133">Transmembrane helix</keyword>
<keyword evidence="1" id="KW-0812">Transmembrane</keyword>
<protein>
    <submittedName>
        <fullName evidence="2">Uncharacterized protein</fullName>
    </submittedName>
</protein>
<name>A0A2G3E3U7_9FIRM</name>
<proteinExistence type="predicted"/>
<feature type="transmembrane region" description="Helical" evidence="1">
    <location>
        <begin position="130"/>
        <end position="152"/>
    </location>
</feature>
<gene>
    <name evidence="2" type="ORF">CSX02_05895</name>
</gene>
<sequence>MKKFLRLSWGADSTPLNLLGAVVLSFFIMLYINTFIGGFGGIPAFIAYAFCFFLIRSVQKAGNRISHFVAIDSARELRYIYFSYAEGYILFYLIMKIVQVFAGIAGWGNIEGKSFGEYLNGLYGTTIMERWAYIFVLIFTISFVLSLFPLVIIRKTSTWLTYAFCNLVFHTIAVAILVIAAAQYIRRADMKKVSCLLDALLLCQIKSTGKVVLYLILIGIYVIVAVFGSYSIARCIYRPKPGRVIAHPEKYVTMTETEIEQARERSRKKIIGISAGTFLVVAAAAFLFVYIFFIQKDEEDRFKQVGECLTGDLCRGPIAYGSTVYVPVDADCDLAESGVALGYLAKQGENTASRYYRLVSANVLYKSINKNHLYLQVAGTENHTYLPMNYIEKQEFWRKDELFLLWDEDWKGESLYSKEVTGYSVCPKKLITKLEEQFGYVNYATDDFKDYDAYFTISGYSDIQQAFMDDVSAGDWVGCILVKDDRFYYGSYENEITGELLELLHSVLGGA</sequence>
<feature type="transmembrane region" description="Helical" evidence="1">
    <location>
        <begin position="211"/>
        <end position="233"/>
    </location>
</feature>
<dbReference type="AlphaFoldDB" id="A0A2G3E3U7"/>